<accession>A0A7J5U1B9</accession>
<organism evidence="1 2">
    <name type="scientific">Rudanella paleaurantiibacter</name>
    <dbReference type="NCBI Taxonomy" id="2614655"/>
    <lineage>
        <taxon>Bacteria</taxon>
        <taxon>Pseudomonadati</taxon>
        <taxon>Bacteroidota</taxon>
        <taxon>Cytophagia</taxon>
        <taxon>Cytophagales</taxon>
        <taxon>Cytophagaceae</taxon>
        <taxon>Rudanella</taxon>
    </lineage>
</organism>
<dbReference type="Proteomes" id="UP000488299">
    <property type="component" value="Unassembled WGS sequence"/>
</dbReference>
<protein>
    <submittedName>
        <fullName evidence="1">DUF2267 domain-containing protein</fullName>
    </submittedName>
</protein>
<dbReference type="EMBL" id="WELI01000005">
    <property type="protein sequence ID" value="KAB7730390.1"/>
    <property type="molecule type" value="Genomic_DNA"/>
</dbReference>
<dbReference type="RefSeq" id="WP_152124976.1">
    <property type="nucleotide sequence ID" value="NZ_WELI01000005.1"/>
</dbReference>
<dbReference type="Gene3D" id="1.10.490.110">
    <property type="entry name" value="Uncharacterized conserved protein DUF2267"/>
    <property type="match status" value="1"/>
</dbReference>
<evidence type="ECO:0000313" key="1">
    <source>
        <dbReference type="EMBL" id="KAB7730390.1"/>
    </source>
</evidence>
<dbReference type="Pfam" id="PF10025">
    <property type="entry name" value="DUF2267"/>
    <property type="match status" value="1"/>
</dbReference>
<name>A0A7J5U1B9_9BACT</name>
<dbReference type="InterPro" id="IPR038282">
    <property type="entry name" value="DUF2267_sf"/>
</dbReference>
<reference evidence="1 2" key="1">
    <citation type="submission" date="2019-10" db="EMBL/GenBank/DDBJ databases">
        <title>Rudanella paleaurantiibacter sp. nov., isolated from sludge.</title>
        <authorList>
            <person name="Xu S.Q."/>
        </authorList>
    </citation>
    <scope>NUCLEOTIDE SEQUENCE [LARGE SCALE GENOMIC DNA]</scope>
    <source>
        <strain evidence="1 2">HX-22-17</strain>
    </source>
</reference>
<proteinExistence type="predicted"/>
<gene>
    <name evidence="1" type="ORF">F5984_14660</name>
</gene>
<comment type="caution">
    <text evidence="1">The sequence shown here is derived from an EMBL/GenBank/DDBJ whole genome shotgun (WGS) entry which is preliminary data.</text>
</comment>
<evidence type="ECO:0000313" key="2">
    <source>
        <dbReference type="Proteomes" id="UP000488299"/>
    </source>
</evidence>
<dbReference type="InterPro" id="IPR018727">
    <property type="entry name" value="DUF2267"/>
</dbReference>
<dbReference type="AlphaFoldDB" id="A0A7J5U1B9"/>
<keyword evidence="2" id="KW-1185">Reference proteome</keyword>
<sequence>MQYNDFLHVAKEQLGVQTQDEVMNISRAFLHTLTDHMAGNAADKLASQLPAPLADVIKEIKPEDRDQGQRFSLSEFYERVADRAGVVDEQGQHYTLTFMKLLGQLVTAGEIHKLRLTLPDTYAPLFEDVVGLQEKTS</sequence>